<evidence type="ECO:0000256" key="10">
    <source>
        <dbReference type="ARBA" id="ARBA00022777"/>
    </source>
</evidence>
<comment type="catalytic activity">
    <reaction evidence="18 19">
        <text>L-seryl-[protein] + ATP = O-phospho-L-seryl-[protein] + ADP + H(+)</text>
        <dbReference type="Rhea" id="RHEA:17989"/>
        <dbReference type="Rhea" id="RHEA-COMP:9863"/>
        <dbReference type="Rhea" id="RHEA-COMP:11604"/>
        <dbReference type="ChEBI" id="CHEBI:15378"/>
        <dbReference type="ChEBI" id="CHEBI:29999"/>
        <dbReference type="ChEBI" id="CHEBI:30616"/>
        <dbReference type="ChEBI" id="CHEBI:83421"/>
        <dbReference type="ChEBI" id="CHEBI:456216"/>
        <dbReference type="EC" id="2.7.11.1"/>
    </reaction>
</comment>
<dbReference type="GO" id="GO:0004674">
    <property type="term" value="F:protein serine/threonine kinase activity"/>
    <property type="evidence" value="ECO:0007669"/>
    <property type="project" value="UniProtKB-KW"/>
</dbReference>
<dbReference type="PIRSF" id="PIRSF000641">
    <property type="entry name" value="SRK"/>
    <property type="match status" value="1"/>
</dbReference>
<evidence type="ECO:0000256" key="3">
    <source>
        <dbReference type="ARBA" id="ARBA00022527"/>
    </source>
</evidence>
<evidence type="ECO:0000256" key="13">
    <source>
        <dbReference type="ARBA" id="ARBA00023136"/>
    </source>
</evidence>
<keyword evidence="14" id="KW-1015">Disulfide bond</keyword>
<keyword evidence="7" id="KW-0732">Signal</keyword>
<dbReference type="GO" id="GO:0048544">
    <property type="term" value="P:recognition of pollen"/>
    <property type="evidence" value="ECO:0007669"/>
    <property type="project" value="InterPro"/>
</dbReference>
<keyword evidence="4" id="KW-0597">Phosphoprotein</keyword>
<evidence type="ECO:0000256" key="12">
    <source>
        <dbReference type="ARBA" id="ARBA00022989"/>
    </source>
</evidence>
<dbReference type="PROSITE" id="PS50927">
    <property type="entry name" value="BULB_LECTIN"/>
    <property type="match status" value="1"/>
</dbReference>
<accession>A0AAQ3MYF8</accession>
<evidence type="ECO:0000256" key="16">
    <source>
        <dbReference type="ARBA" id="ARBA00023180"/>
    </source>
</evidence>
<dbReference type="SMART" id="SM00473">
    <property type="entry name" value="PAN_AP"/>
    <property type="match status" value="1"/>
</dbReference>
<protein>
    <recommendedName>
        <fullName evidence="19">Receptor-like serine/threonine-protein kinase</fullName>
        <ecNumber evidence="19">2.7.11.1</ecNumber>
    </recommendedName>
</protein>
<dbReference type="Pfam" id="PF00954">
    <property type="entry name" value="S_locus_glycop"/>
    <property type="match status" value="1"/>
</dbReference>
<evidence type="ECO:0000256" key="15">
    <source>
        <dbReference type="ARBA" id="ARBA00023170"/>
    </source>
</evidence>
<dbReference type="InterPro" id="IPR036426">
    <property type="entry name" value="Bulb-type_lectin_dom_sf"/>
</dbReference>
<evidence type="ECO:0000259" key="23">
    <source>
        <dbReference type="PROSITE" id="PS50948"/>
    </source>
</evidence>
<keyword evidence="10 19" id="KW-0418">Kinase</keyword>
<keyword evidence="8" id="KW-0430">Lectin</keyword>
<evidence type="ECO:0000256" key="14">
    <source>
        <dbReference type="ARBA" id="ARBA00023157"/>
    </source>
</evidence>
<keyword evidence="13 21" id="KW-0472">Membrane</keyword>
<dbReference type="EC" id="2.7.11.1" evidence="19"/>
<reference evidence="24 25" key="1">
    <citation type="journal article" date="2023" name="Life. Sci Alliance">
        <title>Evolutionary insights into 3D genome organization and epigenetic landscape of Vigna mungo.</title>
        <authorList>
            <person name="Junaid A."/>
            <person name="Singh B."/>
            <person name="Bhatia S."/>
        </authorList>
    </citation>
    <scope>NUCLEOTIDE SEQUENCE [LARGE SCALE GENOMIC DNA]</scope>
    <source>
        <strain evidence="24">Urdbean</strain>
    </source>
</reference>
<evidence type="ECO:0000259" key="22">
    <source>
        <dbReference type="PROSITE" id="PS50927"/>
    </source>
</evidence>
<evidence type="ECO:0000313" key="24">
    <source>
        <dbReference type="EMBL" id="WVY99456.1"/>
    </source>
</evidence>
<keyword evidence="25" id="KW-1185">Reference proteome</keyword>
<keyword evidence="16" id="KW-0325">Glycoprotein</keyword>
<feature type="compositionally biased region" description="Polar residues" evidence="20">
    <location>
        <begin position="812"/>
        <end position="821"/>
    </location>
</feature>
<feature type="region of interest" description="Disordered" evidence="20">
    <location>
        <begin position="799"/>
        <end position="821"/>
    </location>
</feature>
<evidence type="ECO:0000256" key="6">
    <source>
        <dbReference type="ARBA" id="ARBA00022692"/>
    </source>
</evidence>
<evidence type="ECO:0000256" key="18">
    <source>
        <dbReference type="ARBA" id="ARBA00048679"/>
    </source>
</evidence>
<dbReference type="SUPFAM" id="SSF51110">
    <property type="entry name" value="alpha-D-mannose-specific plant lectins"/>
    <property type="match status" value="1"/>
</dbReference>
<evidence type="ECO:0000313" key="25">
    <source>
        <dbReference type="Proteomes" id="UP001374535"/>
    </source>
</evidence>
<dbReference type="Gene3D" id="1.10.510.10">
    <property type="entry name" value="Transferase(Phosphotransferase) domain 1"/>
    <property type="match status" value="1"/>
</dbReference>
<dbReference type="Proteomes" id="UP001374535">
    <property type="component" value="Chromosome 8"/>
</dbReference>
<organism evidence="24 25">
    <name type="scientific">Vigna mungo</name>
    <name type="common">Black gram</name>
    <name type="synonym">Phaseolus mungo</name>
    <dbReference type="NCBI Taxonomy" id="3915"/>
    <lineage>
        <taxon>Eukaryota</taxon>
        <taxon>Viridiplantae</taxon>
        <taxon>Streptophyta</taxon>
        <taxon>Embryophyta</taxon>
        <taxon>Tracheophyta</taxon>
        <taxon>Spermatophyta</taxon>
        <taxon>Magnoliopsida</taxon>
        <taxon>eudicotyledons</taxon>
        <taxon>Gunneridae</taxon>
        <taxon>Pentapetalae</taxon>
        <taxon>rosids</taxon>
        <taxon>fabids</taxon>
        <taxon>Fabales</taxon>
        <taxon>Fabaceae</taxon>
        <taxon>Papilionoideae</taxon>
        <taxon>50 kb inversion clade</taxon>
        <taxon>NPAAA clade</taxon>
        <taxon>indigoferoid/millettioid clade</taxon>
        <taxon>Phaseoleae</taxon>
        <taxon>Vigna</taxon>
    </lineage>
</organism>
<keyword evidence="9 19" id="KW-0547">Nucleotide-binding</keyword>
<dbReference type="PROSITE" id="PS50948">
    <property type="entry name" value="PAN"/>
    <property type="match status" value="1"/>
</dbReference>
<proteinExistence type="inferred from homology"/>
<feature type="domain" description="Apple" evidence="23">
    <location>
        <begin position="417"/>
        <end position="505"/>
    </location>
</feature>
<sequence>MEKDWVVVSDRDFDEDEGSEWSKRMQKGGAAQRLWRAPMKIVVGWDNQDFSLTSDDCFRISLLGMPRKKDQRDRRRLVIAMRSEEVVLSFSFLLLCLPICFEICLGGDTLKANQNITQDSEGNLVSSNATFELGFFSTAEKSGGKYLGIWYHDLEPQTVVWVANRDDPVPDSGGVFRIAEDGNLVVEYAFRSLWSSELLASSSSNRTLQLLDSGNLVLKEDNSEATYLWESFQNPTNTFLPGMKMDATLSLTCWRDSANPAPGNFTFKLTEKAETRSFVVQYQSQIHWALDELDTEASSQVVFNLLNNDIWNTKTYNYSNKTLFESKPYMYNKSRLLMNSSGEIVFLEWDEAESNWTKIWSAPENKCDLPDYCGSFGLCNRKNFIQCKCLPGFSSIHDSRSDGELESKGCVRKSASCTNEDVMFLNLTNIKVGDPDQKIYTQTEAECQSFCIDMCPESQCQAYSFNISTYRGNNSYSCNIWTRPLPSLVENYERGRDLYILVKTSDIAPTAKSCELCGTYVIPYPLSTGPNCGDPVYNNFNCDESTGIVSFMIPGRISYSYPLTWIDEDSRMFAIQTDDFYSFNYSFSSKNSTDFPFKVAEYIEDAVIKINWLPAPEPPCSQLTDCISWPNSTCRATGEGGSRCHCDSNYNWNNSLMSCTQEEPSGNHSTRLELILSATLGSLAAVTCIIAFGIVWRKKKSLKDDRASSQIQESLYESERHAWKLWSENKLLDLMDSSLGETCNENQFIKCAVIGLLCIQDEPINRPTMSNVLYMLDVETTTMPIPTQPTFFMNKRYSSSASSSSKPEISLQFDSSYEQGR</sequence>
<evidence type="ECO:0000256" key="21">
    <source>
        <dbReference type="SAM" id="Phobius"/>
    </source>
</evidence>
<gene>
    <name evidence="24" type="ORF">V8G54_025526</name>
</gene>
<dbReference type="GO" id="GO:0005524">
    <property type="term" value="F:ATP binding"/>
    <property type="evidence" value="ECO:0007669"/>
    <property type="project" value="UniProtKB-KW"/>
</dbReference>
<comment type="similarity">
    <text evidence="19">Belongs to the protein kinase superfamily. Ser/Thr protein kinase family.</text>
</comment>
<keyword evidence="2" id="KW-1003">Cell membrane</keyword>
<evidence type="ECO:0000256" key="9">
    <source>
        <dbReference type="ARBA" id="ARBA00022741"/>
    </source>
</evidence>
<dbReference type="InterPro" id="IPR003609">
    <property type="entry name" value="Pan_app"/>
</dbReference>
<dbReference type="PANTHER" id="PTHR32444:SF235">
    <property type="entry name" value="OS01G0783900 PROTEIN"/>
    <property type="match status" value="1"/>
</dbReference>
<evidence type="ECO:0000256" key="20">
    <source>
        <dbReference type="SAM" id="MobiDB-lite"/>
    </source>
</evidence>
<dbReference type="InterPro" id="IPR000858">
    <property type="entry name" value="S_locus_glycoprot_dom"/>
</dbReference>
<dbReference type="PANTHER" id="PTHR32444">
    <property type="entry name" value="BULB-TYPE LECTIN DOMAIN-CONTAINING PROTEIN"/>
    <property type="match status" value="1"/>
</dbReference>
<keyword evidence="6 21" id="KW-0812">Transmembrane</keyword>
<dbReference type="FunFam" id="2.90.10.10:FF:000009">
    <property type="entry name" value="Receptor-like serine/threonine-protein kinase SD1-8"/>
    <property type="match status" value="1"/>
</dbReference>
<dbReference type="InterPro" id="IPR024171">
    <property type="entry name" value="SRK-like_kinase"/>
</dbReference>
<keyword evidence="11 19" id="KW-0067">ATP-binding</keyword>
<dbReference type="Gene3D" id="2.90.10.10">
    <property type="entry name" value="Bulb-type lectin domain"/>
    <property type="match status" value="1"/>
</dbReference>
<evidence type="ECO:0000256" key="2">
    <source>
        <dbReference type="ARBA" id="ARBA00022475"/>
    </source>
</evidence>
<evidence type="ECO:0000256" key="4">
    <source>
        <dbReference type="ARBA" id="ARBA00022553"/>
    </source>
</evidence>
<evidence type="ECO:0000256" key="5">
    <source>
        <dbReference type="ARBA" id="ARBA00022679"/>
    </source>
</evidence>
<name>A0AAQ3MYF8_VIGMU</name>
<feature type="domain" description="Bulb-type lectin" evidence="22">
    <location>
        <begin position="109"/>
        <end position="231"/>
    </location>
</feature>
<keyword evidence="5 19" id="KW-0808">Transferase</keyword>
<dbReference type="SMART" id="SM00108">
    <property type="entry name" value="B_lectin"/>
    <property type="match status" value="1"/>
</dbReference>
<evidence type="ECO:0000256" key="8">
    <source>
        <dbReference type="ARBA" id="ARBA00022734"/>
    </source>
</evidence>
<dbReference type="Pfam" id="PF01453">
    <property type="entry name" value="B_lectin"/>
    <property type="match status" value="1"/>
</dbReference>
<dbReference type="GO" id="GO:0030246">
    <property type="term" value="F:carbohydrate binding"/>
    <property type="evidence" value="ECO:0007669"/>
    <property type="project" value="UniProtKB-KW"/>
</dbReference>
<evidence type="ECO:0000256" key="17">
    <source>
        <dbReference type="ARBA" id="ARBA00047899"/>
    </source>
</evidence>
<dbReference type="InterPro" id="IPR001480">
    <property type="entry name" value="Bulb-type_lectin_dom"/>
</dbReference>
<keyword evidence="3 19" id="KW-0723">Serine/threonine-protein kinase</keyword>
<comment type="subcellular location">
    <subcellularLocation>
        <location evidence="1">Cell membrane</location>
        <topology evidence="1">Single-pass type I membrane protein</topology>
    </subcellularLocation>
</comment>
<dbReference type="GO" id="GO:0005886">
    <property type="term" value="C:plasma membrane"/>
    <property type="evidence" value="ECO:0007669"/>
    <property type="project" value="UniProtKB-SubCell"/>
</dbReference>
<evidence type="ECO:0000256" key="19">
    <source>
        <dbReference type="PIRNR" id="PIRNR000641"/>
    </source>
</evidence>
<comment type="catalytic activity">
    <reaction evidence="17 19">
        <text>L-threonyl-[protein] + ATP = O-phospho-L-threonyl-[protein] + ADP + H(+)</text>
        <dbReference type="Rhea" id="RHEA:46608"/>
        <dbReference type="Rhea" id="RHEA-COMP:11060"/>
        <dbReference type="Rhea" id="RHEA-COMP:11605"/>
        <dbReference type="ChEBI" id="CHEBI:15378"/>
        <dbReference type="ChEBI" id="CHEBI:30013"/>
        <dbReference type="ChEBI" id="CHEBI:30616"/>
        <dbReference type="ChEBI" id="CHEBI:61977"/>
        <dbReference type="ChEBI" id="CHEBI:456216"/>
        <dbReference type="EC" id="2.7.11.1"/>
    </reaction>
</comment>
<feature type="transmembrane region" description="Helical" evidence="21">
    <location>
        <begin position="674"/>
        <end position="696"/>
    </location>
</feature>
<keyword evidence="15" id="KW-0675">Receptor</keyword>
<keyword evidence="12 21" id="KW-1133">Transmembrane helix</keyword>
<evidence type="ECO:0000256" key="11">
    <source>
        <dbReference type="ARBA" id="ARBA00022840"/>
    </source>
</evidence>
<evidence type="ECO:0000256" key="1">
    <source>
        <dbReference type="ARBA" id="ARBA00004251"/>
    </source>
</evidence>
<dbReference type="CDD" id="cd00028">
    <property type="entry name" value="B_lectin"/>
    <property type="match status" value="1"/>
</dbReference>
<evidence type="ECO:0000256" key="7">
    <source>
        <dbReference type="ARBA" id="ARBA00022729"/>
    </source>
</evidence>
<dbReference type="EMBL" id="CP144693">
    <property type="protein sequence ID" value="WVY99456.1"/>
    <property type="molecule type" value="Genomic_DNA"/>
</dbReference>
<dbReference type="AlphaFoldDB" id="A0AAQ3MYF8"/>